<keyword evidence="2 6" id="KW-0238">DNA-binding</keyword>
<dbReference type="Pfam" id="PF09339">
    <property type="entry name" value="HTH_IclR"/>
    <property type="match status" value="1"/>
</dbReference>
<organism evidence="6 7">
    <name type="scientific">Nocardioides albus</name>
    <dbReference type="NCBI Taxonomy" id="1841"/>
    <lineage>
        <taxon>Bacteria</taxon>
        <taxon>Bacillati</taxon>
        <taxon>Actinomycetota</taxon>
        <taxon>Actinomycetes</taxon>
        <taxon>Propionibacteriales</taxon>
        <taxon>Nocardioidaceae</taxon>
        <taxon>Nocardioides</taxon>
    </lineage>
</organism>
<dbReference type="InterPro" id="IPR050707">
    <property type="entry name" value="HTH_MetabolicPath_Reg"/>
</dbReference>
<evidence type="ECO:0000259" key="5">
    <source>
        <dbReference type="PROSITE" id="PS51078"/>
    </source>
</evidence>
<dbReference type="RefSeq" id="WP_183542506.1">
    <property type="nucleotide sequence ID" value="NZ_BMQT01000004.1"/>
</dbReference>
<dbReference type="SUPFAM" id="SSF46785">
    <property type="entry name" value="Winged helix' DNA-binding domain"/>
    <property type="match status" value="1"/>
</dbReference>
<proteinExistence type="predicted"/>
<keyword evidence="3" id="KW-0804">Transcription</keyword>
<dbReference type="SMART" id="SM00346">
    <property type="entry name" value="HTH_ICLR"/>
    <property type="match status" value="1"/>
</dbReference>
<dbReference type="Pfam" id="PF01614">
    <property type="entry name" value="IclR_C"/>
    <property type="match status" value="1"/>
</dbReference>
<dbReference type="SUPFAM" id="SSF55781">
    <property type="entry name" value="GAF domain-like"/>
    <property type="match status" value="1"/>
</dbReference>
<evidence type="ECO:0000256" key="1">
    <source>
        <dbReference type="ARBA" id="ARBA00023015"/>
    </source>
</evidence>
<evidence type="ECO:0000259" key="4">
    <source>
        <dbReference type="PROSITE" id="PS51077"/>
    </source>
</evidence>
<protein>
    <submittedName>
        <fullName evidence="6">DNA-binding IclR family transcriptional regulator</fullName>
    </submittedName>
</protein>
<reference evidence="6 7" key="1">
    <citation type="submission" date="2020-08" db="EMBL/GenBank/DDBJ databases">
        <title>Genomic Encyclopedia of Type Strains, Phase III (KMG-III): the genomes of soil and plant-associated and newly described type strains.</title>
        <authorList>
            <person name="Whitman W."/>
        </authorList>
    </citation>
    <scope>NUCLEOTIDE SEQUENCE [LARGE SCALE GENOMIC DNA]</scope>
    <source>
        <strain evidence="6 7">CECT 3302</strain>
    </source>
</reference>
<dbReference type="InterPro" id="IPR014757">
    <property type="entry name" value="Tscrpt_reg_IclR_C"/>
</dbReference>
<evidence type="ECO:0000313" key="7">
    <source>
        <dbReference type="Proteomes" id="UP000577707"/>
    </source>
</evidence>
<keyword evidence="7" id="KW-1185">Reference proteome</keyword>
<dbReference type="Proteomes" id="UP000577707">
    <property type="component" value="Unassembled WGS sequence"/>
</dbReference>
<dbReference type="InterPro" id="IPR029016">
    <property type="entry name" value="GAF-like_dom_sf"/>
</dbReference>
<dbReference type="Gene3D" id="1.10.10.10">
    <property type="entry name" value="Winged helix-like DNA-binding domain superfamily/Winged helix DNA-binding domain"/>
    <property type="match status" value="1"/>
</dbReference>
<sequence length="258" mass="27592">MSTLANARDVLRLMTRLRRDLTVTDVATELAVPKSSASRTLSMMADHGFLERDAQSLAYRPGPLVMEASFHFRASRNALSLLEEELSAMVGDTGYAGYINLLDEAETVVISMRTGKVGTLQAYTPVGTRGPAHATSTGRALLARLDDQEVTARIGTDLAHIGTAPDSPDELLQALQRVRIDGWSVSRGEFVTQVAGVAAAVLDPTSGQLFGIGLALPSDELTDEAVPAYGERMRASAMRVGKSIGDPYWLDFDQAGPA</sequence>
<dbReference type="PANTHER" id="PTHR30136:SF35">
    <property type="entry name" value="HTH-TYPE TRANSCRIPTIONAL REGULATOR RV1719"/>
    <property type="match status" value="1"/>
</dbReference>
<dbReference type="PANTHER" id="PTHR30136">
    <property type="entry name" value="HELIX-TURN-HELIX TRANSCRIPTIONAL REGULATOR, ICLR FAMILY"/>
    <property type="match status" value="1"/>
</dbReference>
<dbReference type="GO" id="GO:0003677">
    <property type="term" value="F:DNA binding"/>
    <property type="evidence" value="ECO:0007669"/>
    <property type="project" value="UniProtKB-KW"/>
</dbReference>
<dbReference type="GO" id="GO:0003700">
    <property type="term" value="F:DNA-binding transcription factor activity"/>
    <property type="evidence" value="ECO:0007669"/>
    <property type="project" value="TreeGrafter"/>
</dbReference>
<dbReference type="InterPro" id="IPR005471">
    <property type="entry name" value="Tscrpt_reg_IclR_N"/>
</dbReference>
<dbReference type="GO" id="GO:0045892">
    <property type="term" value="P:negative regulation of DNA-templated transcription"/>
    <property type="evidence" value="ECO:0007669"/>
    <property type="project" value="TreeGrafter"/>
</dbReference>
<dbReference type="PROSITE" id="PS51077">
    <property type="entry name" value="HTH_ICLR"/>
    <property type="match status" value="1"/>
</dbReference>
<feature type="domain" description="IclR-ED" evidence="5">
    <location>
        <begin position="64"/>
        <end position="246"/>
    </location>
</feature>
<dbReference type="InterPro" id="IPR036388">
    <property type="entry name" value="WH-like_DNA-bd_sf"/>
</dbReference>
<gene>
    <name evidence="6" type="ORF">FHS12_000817</name>
</gene>
<dbReference type="Gene3D" id="3.30.450.40">
    <property type="match status" value="1"/>
</dbReference>
<feature type="domain" description="HTH iclR-type" evidence="4">
    <location>
        <begin position="1"/>
        <end position="63"/>
    </location>
</feature>
<evidence type="ECO:0000256" key="3">
    <source>
        <dbReference type="ARBA" id="ARBA00023163"/>
    </source>
</evidence>
<dbReference type="EMBL" id="JACHXG010000002">
    <property type="protein sequence ID" value="MBB3087884.1"/>
    <property type="molecule type" value="Genomic_DNA"/>
</dbReference>
<keyword evidence="1" id="KW-0805">Transcription regulation</keyword>
<name>A0A7W5A203_9ACTN</name>
<dbReference type="PROSITE" id="PS51078">
    <property type="entry name" value="ICLR_ED"/>
    <property type="match status" value="1"/>
</dbReference>
<evidence type="ECO:0000256" key="2">
    <source>
        <dbReference type="ARBA" id="ARBA00023125"/>
    </source>
</evidence>
<accession>A0A7W5A203</accession>
<evidence type="ECO:0000313" key="6">
    <source>
        <dbReference type="EMBL" id="MBB3087884.1"/>
    </source>
</evidence>
<dbReference type="AlphaFoldDB" id="A0A7W5A203"/>
<dbReference type="InterPro" id="IPR036390">
    <property type="entry name" value="WH_DNA-bd_sf"/>
</dbReference>
<comment type="caution">
    <text evidence="6">The sequence shown here is derived from an EMBL/GenBank/DDBJ whole genome shotgun (WGS) entry which is preliminary data.</text>
</comment>